<reference evidence="16" key="1">
    <citation type="submission" date="2023-07" db="EMBL/GenBank/DDBJ databases">
        <title>A chromosome-level genome assembly of Lolium multiflorum.</title>
        <authorList>
            <person name="Chen Y."/>
            <person name="Copetti D."/>
            <person name="Kolliker R."/>
            <person name="Studer B."/>
        </authorList>
    </citation>
    <scope>NUCLEOTIDE SEQUENCE</scope>
    <source>
        <strain evidence="16">02402/16</strain>
        <tissue evidence="16">Leaf</tissue>
    </source>
</reference>
<sequence length="2816" mass="320322">MASTGKTRDIQCRKCLGFGHIERECRTKRVMLVREDGEYDSASDFDEDTLALIAARDGANSDSEREMEVMEADTADQYRSLVAQRVLSVQLSKAEHDQRHNLFQTRGVVKERAIRIIIDGGSCNNLASVDMVEKLSLPTRQRTHPYYIQWFESSRKLKVTRTTRVHFTIGTYSDFVDCDVVPMQACSLLLGRPWQFDRESVHNGKTNQYSLMHDGKKIGLKPMTPEQILKDDLARASRVKNEEKLKSENQIVAADFVPHKTNTKSDSNHATEIRLKNPCLLASKSDIAELDVNTTQCYAIICKEVLFSFEDMPPSLPPAVANLLQEFIDVFPQDVPPGLPPIRGIEHQIDLIPGASLPNRAPYRTNPEETKEIQRQIQVLQDKGYIRESLSPCAVPIILVPKKDGSSRLCTDCRSINNITIRYRHPIPRLDDMLDELSGSIMFSKVDLRSGYHQIRMQLGDEWKTAFKTKFGLYEWLVMPFGLTNAPSTFMRLMNEVLRAFIGRFVVVYFDDILIYSKSLEEHLDHLRAVFNALRDARLYGNLEKCTFCTNRVAFLGYVVTAQGIEVDPAKIEAIENWPQPKTVTQVRSFLGLAGFYRRFVKDFGSIAAPLNELTKKDVPFVWGDAQQDAFMILKDKLTHAPLLQLPDFNKTFELECDASGIGLGELYALVRTLQTWQHYLWPKEFVIHSDHESLKHIRSQAKLNRRHAKWVEFIESFPYVIKHKKGKDNVIADALSRRYTMLSQLDFKIFGLETIKEQYLHDADFKDVLLNCKDGRTWNKFVLNDGFVFRANKLCIPDSSVRLLLLQEAHGGGLMGHFGVKKTEDVLAAHFFWPRMRRDVERFVARCTTCQKAKSRLNPHGLYMPLPVPSVPWEDISMDFVLGLPRTQKGRDSIFVVVDRFSKMAHFIPCHKTDDATHVADLFFREIVRLHGVPNTIVSDRDTKFLSHFWRCLWAKLGTKLLFSTTCHPQTDGQTEVVNRTLSTMLRAVLKKNLKLWEECLPHIEFAYNRSLHSTTKMCPFEIVYGFVPRAPIDLLPLPSSVQNDLDATQRAELILKLHETTKDNIQRMNAKYKIAGDRGRKHVVFDVGDLVWLHLRKDRFPALRKSKLMPRAAGPFKVLEKINDNAYKLELPAELGPVSPTFNIADLKPYFGEEDEIASRTTSIQEGEHDEDIPSIDTTAVPTATQIEGPITRARAKQLNYQKKDPSTPVTWMEYEALRDHLTRELRVTTETFDTEIQGVNLKVDEATTAINTVQTSMTTLQASMNTLTQAVQDIRTMKKDPSTPVTWMEYEALRDHLTRELRVTTETFDTEIQGVNLKVDEATTAINTVQTSMTTLQASMNTLTQAVQDIRTMVQQQPQQPLDEDGSVNGDNADAAAAQGMGRGVGRGLPRGVNRGFVEIGARRVPQQQDDGLGKPKFSIPRFEGGTDVEEYLTWELKIERLWRLHPDYTEDRKIKLASSEFDGYALRWWDALVQDREEDGVLTVDAYYMEMEMLMQRARVRESLEMTMQRFLNGLKFNIKGIVRHHKYATMNELLHHAREAESQLAEEAQQRGRATGAGRYTPRPPPSTAPSTRPTDVPSSSSKPVSNVSHTKKPVPAASGTGSSMSTARNRDMLCHTCGGKGHFKKDCPNRKVMIINEDNEYETGDDADPDAPEDDDYDSDSFDAYPSEAQTIVVSQRVLNVQPSASTQRCNLFQTKALVGPDKACKVIIDGGSCRNLASKELCAKLKLKYLPHPHPYYIQWLSNNGEMKVSHMVRVDFEIGPYKDSIDFDVVPMTEFGDVFPEEVPAGLPPLRGIEHQIDLIPGASLPNRAPYRTNPEETKEIQKQVQALLDKGYIRISLSPCAVPVILVPKKDGTWRMCVDCRAINNITIRYRHPIPRLEDMLDELSGAAVFSKIDLRSGYHQIRMKEGDEWKTAFKTKFGLYEWLVMPFGLTNAPSTFMRLMNHVLREFIGKFVVVYFDDILIYSRNESDHTIHIRHVLQVLRDNQLYGNLEKCTFCKDKVIFLGYVVSQHGVEVDESKIEAIQNWPTPMNVSQVRSFHGLAGFYRRFVPNFSTIAAPLNDLTKKGVVFEWGAAQDHAFDELKRLLTSAPLLALPDFNKQFEIECDASGIGIGGVLMQEGRPIAYFSEKLSGAKLNYPIYDKELYALIRVLEVWQHYLWPKEFIIHSDHEALKYLKAQSTLHKRLAKWVEFIESFPYIIKHKKGKDNIVADALSRKNMLLTQLDVKIPGLEILCDLYATDHDFAEPYRLCALGKAWDKYHIHDGFLFRANKLCVPESSVRLLLLQESHAGGLMGHFGREKTLLMLADHFYWPKMRRDVDRYVKRCITCNKSKSKLKPHGLYTPLPAPTTPWEDISMDFVLGLPRTKRGHDSIFVVVDRFSKMSHFIACHKSDDASHIANLFFREIVRLHGVPKTIVSDRDVKFMSYFWKTLWRKLGTKLLFSTTCHPQTDGQTEVVNRTLSQLLRSMIKKNLKEWEECLPHVEFAYNRAVHSTTELCPFEVVYGFKPITPLDLLPLPIHERVNMEASKRADFVKKIHVKTKELIEKKGKSNAARKNKKRKEMLFKPGDLVWVHFRKDRFPQLRKSKLKPRGAGPYKVLAKINDNAYSIDLPEDEFGVSNSFNVADLTPYDGEDLVMRGGGGDDEDIPTSLLPPSLPIEDEPAVKLKSNEVRIGPITRARAKLLKQQVNLYQEETSVARGGEEQLDMKTDVKMDVKLDMELDMKISHGRAREEREACARGEEEVQAGPEPGQTGPQTGQPGPWPGRPAANRTSTGGSPSYRTETGNFAVFRSTARLTGPLTGRPGPQPG</sequence>
<evidence type="ECO:0000256" key="10">
    <source>
        <dbReference type="ARBA" id="ARBA00023125"/>
    </source>
</evidence>
<keyword evidence="2" id="KW-0645">Protease</keyword>
<evidence type="ECO:0000256" key="7">
    <source>
        <dbReference type="ARBA" id="ARBA00022759"/>
    </source>
</evidence>
<keyword evidence="11" id="KW-0863">Zinc-finger</keyword>
<dbReference type="GO" id="GO:0004190">
    <property type="term" value="F:aspartic-type endopeptidase activity"/>
    <property type="evidence" value="ECO:0007669"/>
    <property type="project" value="UniProtKB-KW"/>
</dbReference>
<evidence type="ECO:0000256" key="2">
    <source>
        <dbReference type="ARBA" id="ARBA00022670"/>
    </source>
</evidence>
<feature type="domain" description="Reverse transcriptase" evidence="14">
    <location>
        <begin position="381"/>
        <end position="560"/>
    </location>
</feature>
<dbReference type="GO" id="GO:0008270">
    <property type="term" value="F:zinc ion binding"/>
    <property type="evidence" value="ECO:0007669"/>
    <property type="project" value="UniProtKB-KW"/>
</dbReference>
<dbReference type="EC" id="2.7.7.49" evidence="1"/>
<dbReference type="Pfam" id="PF17919">
    <property type="entry name" value="RT_RNaseH_2"/>
    <property type="match status" value="1"/>
</dbReference>
<feature type="compositionally biased region" description="Low complexity" evidence="12">
    <location>
        <begin position="1602"/>
        <end position="1613"/>
    </location>
</feature>
<accession>A0AAD8QFY6</accession>
<dbReference type="InterPro" id="IPR041588">
    <property type="entry name" value="Integrase_H2C2"/>
</dbReference>
<keyword evidence="5" id="KW-0540">Nuclease</keyword>
<dbReference type="InterPro" id="IPR041373">
    <property type="entry name" value="RT_RNaseH"/>
</dbReference>
<dbReference type="Gene3D" id="2.40.70.10">
    <property type="entry name" value="Acid Proteases"/>
    <property type="match status" value="2"/>
</dbReference>
<feature type="domain" description="Integrase catalytic" evidence="15">
    <location>
        <begin position="869"/>
        <end position="1029"/>
    </location>
</feature>
<dbReference type="InterPro" id="IPR041577">
    <property type="entry name" value="RT_RNaseH_2"/>
</dbReference>
<evidence type="ECO:0000256" key="12">
    <source>
        <dbReference type="SAM" id="MobiDB-lite"/>
    </source>
</evidence>
<gene>
    <name evidence="16" type="ORF">QYE76_027056</name>
</gene>
<evidence type="ECO:0000256" key="3">
    <source>
        <dbReference type="ARBA" id="ARBA00022679"/>
    </source>
</evidence>
<evidence type="ECO:0000313" key="16">
    <source>
        <dbReference type="EMBL" id="KAK1601951.1"/>
    </source>
</evidence>
<dbReference type="Pfam" id="PF17921">
    <property type="entry name" value="Integrase_H2C2"/>
    <property type="match status" value="2"/>
</dbReference>
<dbReference type="PROSITE" id="PS50994">
    <property type="entry name" value="INTEGRASE"/>
    <property type="match status" value="2"/>
</dbReference>
<dbReference type="Gene3D" id="3.10.10.10">
    <property type="entry name" value="HIV Type 1 Reverse Transcriptase, subunit A, domain 1"/>
    <property type="match status" value="2"/>
</dbReference>
<feature type="region of interest" description="Disordered" evidence="12">
    <location>
        <begin position="2734"/>
        <end position="2816"/>
    </location>
</feature>
<keyword evidence="3" id="KW-0808">Transferase</keyword>
<evidence type="ECO:0000256" key="1">
    <source>
        <dbReference type="ARBA" id="ARBA00012493"/>
    </source>
</evidence>
<evidence type="ECO:0000259" key="13">
    <source>
        <dbReference type="PROSITE" id="PS50158"/>
    </source>
</evidence>
<feature type="domain" description="CCHC-type" evidence="13">
    <location>
        <begin position="1620"/>
        <end position="1635"/>
    </location>
</feature>
<dbReference type="InterPro" id="IPR043502">
    <property type="entry name" value="DNA/RNA_pol_sf"/>
</dbReference>
<dbReference type="Gene3D" id="1.10.340.70">
    <property type="match status" value="2"/>
</dbReference>
<keyword evidence="8" id="KW-0378">Hydrolase</keyword>
<dbReference type="InterPro" id="IPR001878">
    <property type="entry name" value="Znf_CCHC"/>
</dbReference>
<keyword evidence="7" id="KW-0255">Endonuclease</keyword>
<feature type="compositionally biased region" description="Low complexity" evidence="12">
    <location>
        <begin position="2754"/>
        <end position="2767"/>
    </location>
</feature>
<dbReference type="FunFam" id="3.10.10.10:FF:000007">
    <property type="entry name" value="Retrovirus-related Pol polyprotein from transposon 17.6-like Protein"/>
    <property type="match status" value="1"/>
</dbReference>
<keyword evidence="11" id="KW-0862">Zinc</keyword>
<dbReference type="Pfam" id="PF24626">
    <property type="entry name" value="SH3_Tf2-1"/>
    <property type="match status" value="2"/>
</dbReference>
<dbReference type="InterPro" id="IPR036397">
    <property type="entry name" value="RNaseH_sf"/>
</dbReference>
<protein>
    <recommendedName>
        <fullName evidence="1">RNA-directed DNA polymerase</fullName>
        <ecNumber evidence="1">2.7.7.49</ecNumber>
    </recommendedName>
</protein>
<keyword evidence="10" id="KW-0238">DNA-binding</keyword>
<dbReference type="InterPro" id="IPR043128">
    <property type="entry name" value="Rev_trsase/Diguanyl_cyclase"/>
</dbReference>
<dbReference type="InterPro" id="IPR000477">
    <property type="entry name" value="RT_dom"/>
</dbReference>
<keyword evidence="6" id="KW-0064">Aspartyl protease</keyword>
<dbReference type="PROSITE" id="PS50878">
    <property type="entry name" value="RT_POL"/>
    <property type="match status" value="2"/>
</dbReference>
<dbReference type="InterPro" id="IPR001584">
    <property type="entry name" value="Integrase_cat-core"/>
</dbReference>
<comment type="caution">
    <text evidence="16">The sequence shown here is derived from an EMBL/GenBank/DDBJ whole genome shotgun (WGS) entry which is preliminary data.</text>
</comment>
<feature type="compositionally biased region" description="Polar residues" evidence="12">
    <location>
        <begin position="2777"/>
        <end position="2792"/>
    </location>
</feature>
<dbReference type="PANTHER" id="PTHR35046">
    <property type="entry name" value="ZINC KNUCKLE (CCHC-TYPE) FAMILY PROTEIN"/>
    <property type="match status" value="1"/>
</dbReference>
<dbReference type="EMBL" id="JAUUTY010000323">
    <property type="protein sequence ID" value="KAK1601951.1"/>
    <property type="molecule type" value="Genomic_DNA"/>
</dbReference>
<dbReference type="PANTHER" id="PTHR35046:SF9">
    <property type="entry name" value="RNA-DIRECTED DNA POLYMERASE"/>
    <property type="match status" value="1"/>
</dbReference>
<dbReference type="Proteomes" id="UP001231189">
    <property type="component" value="Unassembled WGS sequence"/>
</dbReference>
<dbReference type="FunFam" id="3.30.420.10:FF:000032">
    <property type="entry name" value="Retrovirus-related Pol polyprotein from transposon 297-like Protein"/>
    <property type="match status" value="2"/>
</dbReference>
<dbReference type="PROSITE" id="PS50158">
    <property type="entry name" value="ZF_CCHC"/>
    <property type="match status" value="1"/>
</dbReference>
<evidence type="ECO:0000259" key="14">
    <source>
        <dbReference type="PROSITE" id="PS50878"/>
    </source>
</evidence>
<dbReference type="GO" id="GO:0003677">
    <property type="term" value="F:DNA binding"/>
    <property type="evidence" value="ECO:0007669"/>
    <property type="project" value="UniProtKB-KW"/>
</dbReference>
<evidence type="ECO:0000259" key="15">
    <source>
        <dbReference type="PROSITE" id="PS50994"/>
    </source>
</evidence>
<dbReference type="InterPro" id="IPR021109">
    <property type="entry name" value="Peptidase_aspartic_dom_sf"/>
</dbReference>
<evidence type="ECO:0000256" key="11">
    <source>
        <dbReference type="PROSITE-ProRule" id="PRU00047"/>
    </source>
</evidence>
<dbReference type="InterPro" id="IPR056924">
    <property type="entry name" value="SH3_Tf2-1"/>
</dbReference>
<dbReference type="SMART" id="SM00343">
    <property type="entry name" value="ZnF_C2HC"/>
    <property type="match status" value="2"/>
</dbReference>
<feature type="region of interest" description="Disordered" evidence="12">
    <location>
        <begin position="1645"/>
        <end position="1665"/>
    </location>
</feature>
<dbReference type="GO" id="GO:0015074">
    <property type="term" value="P:DNA integration"/>
    <property type="evidence" value="ECO:0007669"/>
    <property type="project" value="InterPro"/>
</dbReference>
<dbReference type="SUPFAM" id="SSF53098">
    <property type="entry name" value="Ribonuclease H-like"/>
    <property type="match status" value="2"/>
</dbReference>
<dbReference type="GO" id="GO:0006508">
    <property type="term" value="P:proteolysis"/>
    <property type="evidence" value="ECO:0007669"/>
    <property type="project" value="UniProtKB-KW"/>
</dbReference>
<evidence type="ECO:0000256" key="5">
    <source>
        <dbReference type="ARBA" id="ARBA00022722"/>
    </source>
</evidence>
<evidence type="ECO:0000256" key="8">
    <source>
        <dbReference type="ARBA" id="ARBA00022801"/>
    </source>
</evidence>
<dbReference type="Gene3D" id="4.10.60.10">
    <property type="entry name" value="Zinc finger, CCHC-type"/>
    <property type="match status" value="1"/>
</dbReference>
<proteinExistence type="predicted"/>
<feature type="compositionally biased region" description="Low complexity" evidence="12">
    <location>
        <begin position="1574"/>
        <end position="1594"/>
    </location>
</feature>
<dbReference type="InterPro" id="IPR012337">
    <property type="entry name" value="RNaseH-like_sf"/>
</dbReference>
<feature type="region of interest" description="Disordered" evidence="12">
    <location>
        <begin position="1545"/>
        <end position="1613"/>
    </location>
</feature>
<keyword evidence="17" id="KW-1185">Reference proteome</keyword>
<dbReference type="CDD" id="cd00303">
    <property type="entry name" value="retropepsin_like"/>
    <property type="match status" value="2"/>
</dbReference>
<dbReference type="FunFam" id="1.10.340.70:FF:000001">
    <property type="entry name" value="Retrovirus-related Pol polyprotein from transposon gypsy-like Protein"/>
    <property type="match status" value="2"/>
</dbReference>
<name>A0AAD8QFY6_LOLMU</name>
<feature type="domain" description="Reverse transcriptase" evidence="14">
    <location>
        <begin position="1837"/>
        <end position="2016"/>
    </location>
</feature>
<dbReference type="GO" id="GO:0003964">
    <property type="term" value="F:RNA-directed DNA polymerase activity"/>
    <property type="evidence" value="ECO:0007669"/>
    <property type="project" value="UniProtKB-KW"/>
</dbReference>
<keyword evidence="11" id="KW-0479">Metal-binding</keyword>
<evidence type="ECO:0000256" key="9">
    <source>
        <dbReference type="ARBA" id="ARBA00022918"/>
    </source>
</evidence>
<keyword evidence="9" id="KW-0695">RNA-directed DNA polymerase</keyword>
<dbReference type="SUPFAM" id="SSF57756">
    <property type="entry name" value="Retrovirus zinc finger-like domains"/>
    <property type="match status" value="1"/>
</dbReference>
<dbReference type="Gene3D" id="3.10.20.370">
    <property type="match status" value="1"/>
</dbReference>
<dbReference type="Gene3D" id="3.30.420.10">
    <property type="entry name" value="Ribonuclease H-like superfamily/Ribonuclease H"/>
    <property type="match status" value="2"/>
</dbReference>
<dbReference type="Pfam" id="PF00098">
    <property type="entry name" value="zf-CCHC"/>
    <property type="match status" value="1"/>
</dbReference>
<feature type="compositionally biased region" description="Basic and acidic residues" evidence="12">
    <location>
        <begin position="2734"/>
        <end position="2749"/>
    </location>
</feature>
<dbReference type="FunFam" id="3.30.70.270:FF:000020">
    <property type="entry name" value="Transposon Tf2-6 polyprotein-like Protein"/>
    <property type="match status" value="2"/>
</dbReference>
<dbReference type="InterPro" id="IPR036875">
    <property type="entry name" value="Znf_CCHC_sf"/>
</dbReference>
<dbReference type="GO" id="GO:0004519">
    <property type="term" value="F:endonuclease activity"/>
    <property type="evidence" value="ECO:0007669"/>
    <property type="project" value="UniProtKB-KW"/>
</dbReference>
<dbReference type="Gene3D" id="1.10.287.950">
    <property type="entry name" value="Methyl-accepting chemotaxis protein"/>
    <property type="match status" value="1"/>
</dbReference>
<dbReference type="Pfam" id="PF00078">
    <property type="entry name" value="RVT_1"/>
    <property type="match status" value="2"/>
</dbReference>
<organism evidence="16 17">
    <name type="scientific">Lolium multiflorum</name>
    <name type="common">Italian ryegrass</name>
    <name type="synonym">Lolium perenne subsp. multiflorum</name>
    <dbReference type="NCBI Taxonomy" id="4521"/>
    <lineage>
        <taxon>Eukaryota</taxon>
        <taxon>Viridiplantae</taxon>
        <taxon>Streptophyta</taxon>
        <taxon>Embryophyta</taxon>
        <taxon>Tracheophyta</taxon>
        <taxon>Spermatophyta</taxon>
        <taxon>Magnoliopsida</taxon>
        <taxon>Liliopsida</taxon>
        <taxon>Poales</taxon>
        <taxon>Poaceae</taxon>
        <taxon>BOP clade</taxon>
        <taxon>Pooideae</taxon>
        <taxon>Poodae</taxon>
        <taxon>Poeae</taxon>
        <taxon>Poeae Chloroplast Group 2 (Poeae type)</taxon>
        <taxon>Loliodinae</taxon>
        <taxon>Loliinae</taxon>
        <taxon>Lolium</taxon>
    </lineage>
</organism>
<keyword evidence="4" id="KW-0548">Nucleotidyltransferase</keyword>
<feature type="domain" description="Integrase catalytic" evidence="15">
    <location>
        <begin position="2354"/>
        <end position="2514"/>
    </location>
</feature>
<dbReference type="Gene3D" id="3.30.70.270">
    <property type="match status" value="4"/>
</dbReference>
<dbReference type="Pfam" id="PF00665">
    <property type="entry name" value="rve"/>
    <property type="match status" value="1"/>
</dbReference>
<dbReference type="SUPFAM" id="SSF56672">
    <property type="entry name" value="DNA/RNA polymerases"/>
    <property type="match status" value="2"/>
</dbReference>
<dbReference type="CDD" id="cd09274">
    <property type="entry name" value="RNase_HI_RT_Ty3"/>
    <property type="match status" value="2"/>
</dbReference>
<dbReference type="Pfam" id="PF17917">
    <property type="entry name" value="RT_RNaseH"/>
    <property type="match status" value="2"/>
</dbReference>
<evidence type="ECO:0000256" key="4">
    <source>
        <dbReference type="ARBA" id="ARBA00022695"/>
    </source>
</evidence>
<dbReference type="CDD" id="cd01647">
    <property type="entry name" value="RT_LTR"/>
    <property type="match status" value="2"/>
</dbReference>
<evidence type="ECO:0000256" key="6">
    <source>
        <dbReference type="ARBA" id="ARBA00022750"/>
    </source>
</evidence>
<evidence type="ECO:0000313" key="17">
    <source>
        <dbReference type="Proteomes" id="UP001231189"/>
    </source>
</evidence>